<comment type="caution">
    <text evidence="1">The sequence shown here is derived from an EMBL/GenBank/DDBJ whole genome shotgun (WGS) entry which is preliminary data.</text>
</comment>
<keyword evidence="2" id="KW-1185">Reference proteome</keyword>
<evidence type="ECO:0000313" key="2">
    <source>
        <dbReference type="Proteomes" id="UP000752696"/>
    </source>
</evidence>
<sequence>MYSSVEIEKHEAGIPETIEFYNSTKFDVDITDQMARKEELATEYQEEQPKEQQKSQIYKLQIHDWEKCQIRFCKGNKTNKIYLKCEKYVY</sequence>
<dbReference type="EMBL" id="CAJDYZ010011905">
    <property type="protein sequence ID" value="CAD1480268.1"/>
    <property type="molecule type" value="Genomic_DNA"/>
</dbReference>
<dbReference type="Proteomes" id="UP000752696">
    <property type="component" value="Unassembled WGS sequence"/>
</dbReference>
<feature type="non-terminal residue" evidence="1">
    <location>
        <position position="90"/>
    </location>
</feature>
<dbReference type="OrthoDB" id="8123139at2759"/>
<name>A0A6V7HIR5_9HYME</name>
<evidence type="ECO:0000313" key="1">
    <source>
        <dbReference type="EMBL" id="CAD1480268.1"/>
    </source>
</evidence>
<reference evidence="1" key="1">
    <citation type="submission" date="2020-07" db="EMBL/GenBank/DDBJ databases">
        <authorList>
            <person name="Nazaruddin N."/>
        </authorList>
    </citation>
    <scope>NUCLEOTIDE SEQUENCE</scope>
</reference>
<proteinExistence type="predicted"/>
<gene>
    <name evidence="1" type="ORF">MHI_LOCUS905468</name>
</gene>
<protein>
    <submittedName>
        <fullName evidence="1">Uncharacterized protein</fullName>
    </submittedName>
</protein>
<organism evidence="1 2">
    <name type="scientific">Heterotrigona itama</name>
    <dbReference type="NCBI Taxonomy" id="395501"/>
    <lineage>
        <taxon>Eukaryota</taxon>
        <taxon>Metazoa</taxon>
        <taxon>Ecdysozoa</taxon>
        <taxon>Arthropoda</taxon>
        <taxon>Hexapoda</taxon>
        <taxon>Insecta</taxon>
        <taxon>Pterygota</taxon>
        <taxon>Neoptera</taxon>
        <taxon>Endopterygota</taxon>
        <taxon>Hymenoptera</taxon>
        <taxon>Apocrita</taxon>
        <taxon>Aculeata</taxon>
        <taxon>Apoidea</taxon>
        <taxon>Anthophila</taxon>
        <taxon>Apidae</taxon>
        <taxon>Heterotrigona</taxon>
    </lineage>
</organism>
<accession>A0A6V7HIR5</accession>
<dbReference type="AlphaFoldDB" id="A0A6V7HIR5"/>